<evidence type="ECO:0000256" key="3">
    <source>
        <dbReference type="ARBA" id="ARBA00022833"/>
    </source>
</evidence>
<evidence type="ECO:0000313" key="8">
    <source>
        <dbReference type="Proteomes" id="UP000028545"/>
    </source>
</evidence>
<proteinExistence type="predicted"/>
<dbReference type="GeneID" id="27719465"/>
<dbReference type="HOGENOM" id="CLU_355710_0_0_1"/>
<keyword evidence="1" id="KW-0479">Metal-binding</keyword>
<keyword evidence="8" id="KW-1185">Reference proteome</keyword>
<dbReference type="PROSITE" id="PS50119">
    <property type="entry name" value="ZF_BBOX"/>
    <property type="match status" value="1"/>
</dbReference>
<feature type="compositionally biased region" description="Polar residues" evidence="5">
    <location>
        <begin position="1"/>
        <end position="11"/>
    </location>
</feature>
<reference evidence="7 8" key="1">
    <citation type="journal article" date="2014" name="Genome Announc.">
        <title>Draft genome sequence of the pathogenic fungus Scedosporium apiospermum.</title>
        <authorList>
            <person name="Vandeputte P."/>
            <person name="Ghamrawi S."/>
            <person name="Rechenmann M."/>
            <person name="Iltis A."/>
            <person name="Giraud S."/>
            <person name="Fleury M."/>
            <person name="Thornton C."/>
            <person name="Delhaes L."/>
            <person name="Meyer W."/>
            <person name="Papon N."/>
            <person name="Bouchara J.P."/>
        </authorList>
    </citation>
    <scope>NUCLEOTIDE SEQUENCE [LARGE SCALE GENOMIC DNA]</scope>
    <source>
        <strain evidence="7 8">IHEM 14462</strain>
    </source>
</reference>
<evidence type="ECO:0000256" key="4">
    <source>
        <dbReference type="PROSITE-ProRule" id="PRU00024"/>
    </source>
</evidence>
<dbReference type="CDD" id="cd00882">
    <property type="entry name" value="Ras_like_GTPase"/>
    <property type="match status" value="1"/>
</dbReference>
<dbReference type="AlphaFoldDB" id="A0A084FV29"/>
<gene>
    <name evidence="7" type="ORF">SAPIO_CDS10284</name>
</gene>
<dbReference type="InterPro" id="IPR017907">
    <property type="entry name" value="Znf_RING_CS"/>
</dbReference>
<dbReference type="OMA" id="CYYANIS"/>
<evidence type="ECO:0000256" key="2">
    <source>
        <dbReference type="ARBA" id="ARBA00022771"/>
    </source>
</evidence>
<dbReference type="CDD" id="cd19757">
    <property type="entry name" value="Bbox1"/>
    <property type="match status" value="1"/>
</dbReference>
<dbReference type="Proteomes" id="UP000028545">
    <property type="component" value="Unassembled WGS sequence"/>
</dbReference>
<sequence>MVHLQAQTSLPMSEEAAESPPHPPSNAEQSQPPGSSDNGEDRPFKPETTEDAPSTADPDRVICEGCENDGEKYCGKCRQILCTECWAGLPLHRRNDPRHPVIPYEQYKLFKDAIDPSWTEEQWMHHHKQDLFTLWFSIDRQQDGKLGLEEYPRLKQLAVQHRRELSFQSECYAQLASFIGDTRAGKSTLIRSLMQRPWDIESLKSIAASSVMLPIVGRDVSQPTSGDVHLYKAPHVDATQPWMLLLYADSEGFYDGSQPSAAKVAKDSVSAQLSRAKADKKPEHADWMEELFSFFNPGSKRPLSSWGNRQNAVKELFPRLLYNFSDVIVYAMPSSATQKIEAALVKLVEWAQNSRETAVNRVVLPHLIVVLNRSPAISSDWDPAETTKRILTQHKSAAESNRVLRTYRRLFSQFIRVPETANPTLFSHQLQRLDLMIKDAACDAEKTKTKANFLLPTSIHNRMVSMAFDHYKDREDQPFDFLESLFLHNPLKEGLSRGFFELLKAAEKANRMSAADIPLSGLDFCSAITPVICSTVAIDACRSSTKYPGRLQDIYKGSTMDFLHANLHAGGASKTAVTYQKQVAEAVDSLFDRVCECDFIGPKGQRCITARLAHDNTYLHQDKAGKVFSYGTFQSEFVDQLMMRWNDEIDESMQMLDEMQSASNAVLKPGRESESEARYMVFWAAHCANLRELYSVIPGLEVRSIEACSWCLRGDTSLWPLSCGHKVCWQCARLLGDPVAGVTEGEVVGIRGCDLHRDEQRFEACEYIARGKGGGAIPRDPAREKKRKR</sequence>
<evidence type="ECO:0000313" key="7">
    <source>
        <dbReference type="EMBL" id="KEZ38941.1"/>
    </source>
</evidence>
<feature type="region of interest" description="Disordered" evidence="5">
    <location>
        <begin position="1"/>
        <end position="60"/>
    </location>
</feature>
<dbReference type="GO" id="GO:0008270">
    <property type="term" value="F:zinc ion binding"/>
    <property type="evidence" value="ECO:0007669"/>
    <property type="project" value="UniProtKB-KW"/>
</dbReference>
<feature type="domain" description="B box-type" evidence="6">
    <location>
        <begin position="58"/>
        <end position="104"/>
    </location>
</feature>
<dbReference type="OrthoDB" id="194358at2759"/>
<dbReference type="EMBL" id="JOWA01000165">
    <property type="protein sequence ID" value="KEZ38941.1"/>
    <property type="molecule type" value="Genomic_DNA"/>
</dbReference>
<name>A0A084FV29_PSEDA</name>
<dbReference type="KEGG" id="sapo:SAPIO_CDS10284"/>
<dbReference type="PROSITE" id="PS00518">
    <property type="entry name" value="ZF_RING_1"/>
    <property type="match status" value="1"/>
</dbReference>
<dbReference type="RefSeq" id="XP_016638740.1">
    <property type="nucleotide sequence ID" value="XM_016783897.1"/>
</dbReference>
<evidence type="ECO:0000256" key="5">
    <source>
        <dbReference type="SAM" id="MobiDB-lite"/>
    </source>
</evidence>
<keyword evidence="3" id="KW-0862">Zinc</keyword>
<keyword evidence="2 4" id="KW-0863">Zinc-finger</keyword>
<feature type="compositionally biased region" description="Basic and acidic residues" evidence="5">
    <location>
        <begin position="39"/>
        <end position="48"/>
    </location>
</feature>
<comment type="caution">
    <text evidence="7">The sequence shown here is derived from an EMBL/GenBank/DDBJ whole genome shotgun (WGS) entry which is preliminary data.</text>
</comment>
<dbReference type="InterPro" id="IPR000315">
    <property type="entry name" value="Znf_B-box"/>
</dbReference>
<organism evidence="7 8">
    <name type="scientific">Pseudallescheria apiosperma</name>
    <name type="common">Scedosporium apiospermum</name>
    <dbReference type="NCBI Taxonomy" id="563466"/>
    <lineage>
        <taxon>Eukaryota</taxon>
        <taxon>Fungi</taxon>
        <taxon>Dikarya</taxon>
        <taxon>Ascomycota</taxon>
        <taxon>Pezizomycotina</taxon>
        <taxon>Sordariomycetes</taxon>
        <taxon>Hypocreomycetidae</taxon>
        <taxon>Microascales</taxon>
        <taxon>Microascaceae</taxon>
        <taxon>Scedosporium</taxon>
    </lineage>
</organism>
<accession>A0A084FV29</accession>
<evidence type="ECO:0000259" key="6">
    <source>
        <dbReference type="PROSITE" id="PS50119"/>
    </source>
</evidence>
<evidence type="ECO:0000256" key="1">
    <source>
        <dbReference type="ARBA" id="ARBA00022723"/>
    </source>
</evidence>
<dbReference type="VEuPathDB" id="FungiDB:SAPIO_CDS10284"/>
<protein>
    <recommendedName>
        <fullName evidence="6">B box-type domain-containing protein</fullName>
    </recommendedName>
</protein>